<organism evidence="4 5">
    <name type="scientific">Sphingomonas jinjuensis</name>
    <dbReference type="NCBI Taxonomy" id="535907"/>
    <lineage>
        <taxon>Bacteria</taxon>
        <taxon>Pseudomonadati</taxon>
        <taxon>Pseudomonadota</taxon>
        <taxon>Alphaproteobacteria</taxon>
        <taxon>Sphingomonadales</taxon>
        <taxon>Sphingomonadaceae</taxon>
        <taxon>Sphingomonas</taxon>
    </lineage>
</organism>
<proteinExistence type="inferred from homology"/>
<feature type="domain" description="Alpha/beta hydrolase fold-3" evidence="3">
    <location>
        <begin position="94"/>
        <end position="292"/>
    </location>
</feature>
<sequence length="317" mass="33381">MSDDPHQFIAPSVSPEAAAILRMVANALAALPPRPIPTTQAAFDIAAADAERWAEAMIATPFAWLDPAVAEWDAGGVRILTVTPKTVARGAAALVYIHGGGFVSGSARSSRLTAALAAAHSGRVVHSIDYTLAPRADHRRILDQVTGSWNAIVAREGAIPGLFGDSAGGCIAAAATLLLRDRGNPLPGALALLSPVVDLAGGGDTNRTLAAVDYLDRDRLDPGLRGYAPTSEWGSPLASPIHGDFTDFPPTLLQVGTRELLLSDSVRFHRALRAAGRSSRLEVFEGMPHVFQPLLAETPEGIAAWSDMAAFWREHLA</sequence>
<keyword evidence="2" id="KW-0378">Hydrolase</keyword>
<protein>
    <submittedName>
        <fullName evidence="4">Acetyl esterase/lipase</fullName>
    </submittedName>
</protein>
<evidence type="ECO:0000313" key="5">
    <source>
        <dbReference type="Proteomes" id="UP000529795"/>
    </source>
</evidence>
<evidence type="ECO:0000256" key="1">
    <source>
        <dbReference type="ARBA" id="ARBA00010515"/>
    </source>
</evidence>
<dbReference type="GO" id="GO:0004806">
    <property type="term" value="F:triacylglycerol lipase activity"/>
    <property type="evidence" value="ECO:0007669"/>
    <property type="project" value="TreeGrafter"/>
</dbReference>
<name>A0A840FHM9_9SPHN</name>
<evidence type="ECO:0000259" key="3">
    <source>
        <dbReference type="Pfam" id="PF07859"/>
    </source>
</evidence>
<comment type="similarity">
    <text evidence="1">Belongs to the 'GDXG' lipolytic enzyme family.</text>
</comment>
<dbReference type="RefSeq" id="WP_183987373.1">
    <property type="nucleotide sequence ID" value="NZ_JACIEV010000019.1"/>
</dbReference>
<reference evidence="4 5" key="1">
    <citation type="submission" date="2020-08" db="EMBL/GenBank/DDBJ databases">
        <title>Genomic Encyclopedia of Type Strains, Phase IV (KMG-IV): sequencing the most valuable type-strain genomes for metagenomic binning, comparative biology and taxonomic classification.</title>
        <authorList>
            <person name="Goeker M."/>
        </authorList>
    </citation>
    <scope>NUCLEOTIDE SEQUENCE [LARGE SCALE GENOMIC DNA]</scope>
    <source>
        <strain evidence="4 5">YC6723</strain>
    </source>
</reference>
<dbReference type="Proteomes" id="UP000529795">
    <property type="component" value="Unassembled WGS sequence"/>
</dbReference>
<dbReference type="PANTHER" id="PTHR48081:SF30">
    <property type="entry name" value="ACETYL-HYDROLASE LIPR-RELATED"/>
    <property type="match status" value="1"/>
</dbReference>
<dbReference type="Pfam" id="PF07859">
    <property type="entry name" value="Abhydrolase_3"/>
    <property type="match status" value="1"/>
</dbReference>
<accession>A0A840FHM9</accession>
<dbReference type="InterPro" id="IPR050300">
    <property type="entry name" value="GDXG_lipolytic_enzyme"/>
</dbReference>
<keyword evidence="5" id="KW-1185">Reference proteome</keyword>
<dbReference type="InterPro" id="IPR029058">
    <property type="entry name" value="AB_hydrolase_fold"/>
</dbReference>
<dbReference type="SUPFAM" id="SSF53474">
    <property type="entry name" value="alpha/beta-Hydrolases"/>
    <property type="match status" value="1"/>
</dbReference>
<evidence type="ECO:0000256" key="2">
    <source>
        <dbReference type="ARBA" id="ARBA00022801"/>
    </source>
</evidence>
<comment type="caution">
    <text evidence="4">The sequence shown here is derived from an EMBL/GenBank/DDBJ whole genome shotgun (WGS) entry which is preliminary data.</text>
</comment>
<dbReference type="AlphaFoldDB" id="A0A840FHM9"/>
<evidence type="ECO:0000313" key="4">
    <source>
        <dbReference type="EMBL" id="MBB4155676.1"/>
    </source>
</evidence>
<dbReference type="Gene3D" id="3.40.50.1820">
    <property type="entry name" value="alpha/beta hydrolase"/>
    <property type="match status" value="1"/>
</dbReference>
<dbReference type="InterPro" id="IPR013094">
    <property type="entry name" value="AB_hydrolase_3"/>
</dbReference>
<gene>
    <name evidence="4" type="ORF">GGQ80_003601</name>
</gene>
<dbReference type="EMBL" id="JACIEV010000019">
    <property type="protein sequence ID" value="MBB4155676.1"/>
    <property type="molecule type" value="Genomic_DNA"/>
</dbReference>
<dbReference type="PANTHER" id="PTHR48081">
    <property type="entry name" value="AB HYDROLASE SUPERFAMILY PROTEIN C4A8.06C"/>
    <property type="match status" value="1"/>
</dbReference>